<dbReference type="PROSITE" id="PS50928">
    <property type="entry name" value="ABC_TM1"/>
    <property type="match status" value="1"/>
</dbReference>
<dbReference type="Gene3D" id="1.10.3720.10">
    <property type="entry name" value="MetI-like"/>
    <property type="match status" value="1"/>
</dbReference>
<dbReference type="SUPFAM" id="SSF160964">
    <property type="entry name" value="MalF N-terminal region-like"/>
    <property type="match status" value="1"/>
</dbReference>
<feature type="transmembrane region" description="Helical" evidence="7">
    <location>
        <begin position="96"/>
        <end position="117"/>
    </location>
</feature>
<dbReference type="PANTHER" id="PTHR30193:SF37">
    <property type="entry name" value="INNER MEMBRANE ABC TRANSPORTER PERMEASE PROTEIN YCJO"/>
    <property type="match status" value="1"/>
</dbReference>
<dbReference type="PANTHER" id="PTHR30193">
    <property type="entry name" value="ABC TRANSPORTER PERMEASE PROTEIN"/>
    <property type="match status" value="1"/>
</dbReference>
<feature type="transmembrane region" description="Helical" evidence="7">
    <location>
        <begin position="231"/>
        <end position="257"/>
    </location>
</feature>
<dbReference type="AlphaFoldDB" id="A0A927MVX5"/>
<dbReference type="RefSeq" id="WP_192751208.1">
    <property type="nucleotide sequence ID" value="NZ_BAABJL010000158.1"/>
</dbReference>
<comment type="caution">
    <text evidence="10">The sequence shown here is derived from an EMBL/GenBank/DDBJ whole genome shotgun (WGS) entry which is preliminary data.</text>
</comment>
<feature type="region of interest" description="Disordered" evidence="8">
    <location>
        <begin position="1"/>
        <end position="22"/>
    </location>
</feature>
<keyword evidence="2 7" id="KW-0813">Transport</keyword>
<feature type="transmembrane region" description="Helical" evidence="7">
    <location>
        <begin position="129"/>
        <end position="149"/>
    </location>
</feature>
<dbReference type="InterPro" id="IPR035906">
    <property type="entry name" value="MetI-like_sf"/>
</dbReference>
<feature type="transmembrane region" description="Helical" evidence="7">
    <location>
        <begin position="33"/>
        <end position="54"/>
    </location>
</feature>
<keyword evidence="3" id="KW-1003">Cell membrane</keyword>
<organism evidence="10 11">
    <name type="scientific">Actinopolymorpha pittospori</name>
    <dbReference type="NCBI Taxonomy" id="648752"/>
    <lineage>
        <taxon>Bacteria</taxon>
        <taxon>Bacillati</taxon>
        <taxon>Actinomycetota</taxon>
        <taxon>Actinomycetes</taxon>
        <taxon>Propionibacteriales</taxon>
        <taxon>Actinopolymorphaceae</taxon>
        <taxon>Actinopolymorpha</taxon>
    </lineage>
</organism>
<dbReference type="InterPro" id="IPR051393">
    <property type="entry name" value="ABC_transporter_permease"/>
</dbReference>
<evidence type="ECO:0000259" key="9">
    <source>
        <dbReference type="PROSITE" id="PS50928"/>
    </source>
</evidence>
<keyword evidence="4 7" id="KW-0812">Transmembrane</keyword>
<dbReference type="GO" id="GO:0055085">
    <property type="term" value="P:transmembrane transport"/>
    <property type="evidence" value="ECO:0007669"/>
    <property type="project" value="InterPro"/>
</dbReference>
<feature type="domain" description="ABC transmembrane type-1" evidence="9">
    <location>
        <begin position="92"/>
        <end position="304"/>
    </location>
</feature>
<sequence>MTTQTTTRSGLRHRREPPARRGGGFAARREAMFGYLFVAPVVAGIAVFQLYPILMTTVTSLTDWDGISPRHFVGLRNYTTLLFSDELFHRIVRNTFVFMAGAIPLTTLLALVLALLCNRRLPAMGVFRLAFFVPYVANSVAVGFVWYWFYAPDNGVLNGLLAMVGIQGTSWLAQSGWAMVALIVASVWQGVGYPMVVFLAGLQGIPDTLYAAAKVDGAGAWRRLWHVTLPLLTPSTFFVLITQFIGTFQVFGIVFVMTQGGPNNATNVFMLNLYQTAFGAGKVGYASAMAWIMFAVIAAATVIQWKLQRRWVHYD</sequence>
<name>A0A927MVX5_9ACTN</name>
<keyword evidence="10" id="KW-0762">Sugar transport</keyword>
<dbReference type="SUPFAM" id="SSF161098">
    <property type="entry name" value="MetI-like"/>
    <property type="match status" value="1"/>
</dbReference>
<evidence type="ECO:0000256" key="1">
    <source>
        <dbReference type="ARBA" id="ARBA00004651"/>
    </source>
</evidence>
<keyword evidence="6 7" id="KW-0472">Membrane</keyword>
<dbReference type="GO" id="GO:0005886">
    <property type="term" value="C:plasma membrane"/>
    <property type="evidence" value="ECO:0007669"/>
    <property type="project" value="UniProtKB-SubCell"/>
</dbReference>
<evidence type="ECO:0000256" key="5">
    <source>
        <dbReference type="ARBA" id="ARBA00022989"/>
    </source>
</evidence>
<proteinExistence type="inferred from homology"/>
<dbReference type="InterPro" id="IPR000515">
    <property type="entry name" value="MetI-like"/>
</dbReference>
<comment type="similarity">
    <text evidence="7">Belongs to the binding-protein-dependent transport system permease family.</text>
</comment>
<evidence type="ECO:0000256" key="3">
    <source>
        <dbReference type="ARBA" id="ARBA00022475"/>
    </source>
</evidence>
<keyword evidence="5 7" id="KW-1133">Transmembrane helix</keyword>
<evidence type="ECO:0000256" key="6">
    <source>
        <dbReference type="ARBA" id="ARBA00023136"/>
    </source>
</evidence>
<reference evidence="10" key="1">
    <citation type="submission" date="2020-10" db="EMBL/GenBank/DDBJ databases">
        <title>Sequencing the genomes of 1000 actinobacteria strains.</title>
        <authorList>
            <person name="Klenk H.-P."/>
        </authorList>
    </citation>
    <scope>NUCLEOTIDE SEQUENCE</scope>
    <source>
        <strain evidence="10">DSM 45354</strain>
    </source>
</reference>
<feature type="transmembrane region" description="Helical" evidence="7">
    <location>
        <begin position="277"/>
        <end position="303"/>
    </location>
</feature>
<evidence type="ECO:0000256" key="2">
    <source>
        <dbReference type="ARBA" id="ARBA00022448"/>
    </source>
</evidence>
<keyword evidence="11" id="KW-1185">Reference proteome</keyword>
<evidence type="ECO:0000256" key="7">
    <source>
        <dbReference type="RuleBase" id="RU363032"/>
    </source>
</evidence>
<dbReference type="Proteomes" id="UP000638648">
    <property type="component" value="Unassembled WGS sequence"/>
</dbReference>
<accession>A0A927MVX5</accession>
<evidence type="ECO:0000256" key="8">
    <source>
        <dbReference type="SAM" id="MobiDB-lite"/>
    </source>
</evidence>
<evidence type="ECO:0000256" key="4">
    <source>
        <dbReference type="ARBA" id="ARBA00022692"/>
    </source>
</evidence>
<protein>
    <submittedName>
        <fullName evidence="10">Multiple sugar transport system permease protein</fullName>
    </submittedName>
</protein>
<dbReference type="Pfam" id="PF00528">
    <property type="entry name" value="BPD_transp_1"/>
    <property type="match status" value="1"/>
</dbReference>
<comment type="subcellular location">
    <subcellularLocation>
        <location evidence="1 7">Cell membrane</location>
        <topology evidence="1 7">Multi-pass membrane protein</topology>
    </subcellularLocation>
</comment>
<evidence type="ECO:0000313" key="11">
    <source>
        <dbReference type="Proteomes" id="UP000638648"/>
    </source>
</evidence>
<dbReference type="CDD" id="cd06261">
    <property type="entry name" value="TM_PBP2"/>
    <property type="match status" value="1"/>
</dbReference>
<evidence type="ECO:0000313" key="10">
    <source>
        <dbReference type="EMBL" id="MBE1607229.1"/>
    </source>
</evidence>
<gene>
    <name evidence="10" type="ORF">HEB94_004077</name>
</gene>
<dbReference type="EMBL" id="JADBEM010000001">
    <property type="protein sequence ID" value="MBE1607229.1"/>
    <property type="molecule type" value="Genomic_DNA"/>
</dbReference>